<evidence type="ECO:0000256" key="4">
    <source>
        <dbReference type="ARBA" id="ARBA00023136"/>
    </source>
</evidence>
<sequence>MSLAAAQGWAELLIALALLQASAEHLAHRGGRGLHLWRAGLCLLLILGQGTEAVALAGLCLCAVLLLHRWRGPYNGGADRMAVLILFCLATARICPPAAELAMGYLAVQTVLSYLVSGWVKIVNPDWRNGRALSDVFRISAYPAAEELRALAARPRLLRAGGWAVMGLELLFPLALLSGSLLAAALAATALFHLANACLFGLNRFLWTWPAAYPALLWLQARLIG</sequence>
<evidence type="ECO:0000256" key="5">
    <source>
        <dbReference type="SAM" id="Phobius"/>
    </source>
</evidence>
<comment type="caution">
    <text evidence="7">The sequence shown here is derived from an EMBL/GenBank/DDBJ whole genome shotgun (WGS) entry which is preliminary data.</text>
</comment>
<keyword evidence="8" id="KW-1185">Reference proteome</keyword>
<dbReference type="GO" id="GO:0012505">
    <property type="term" value="C:endomembrane system"/>
    <property type="evidence" value="ECO:0007669"/>
    <property type="project" value="UniProtKB-SubCell"/>
</dbReference>
<keyword evidence="3 5" id="KW-1133">Transmembrane helix</keyword>
<feature type="domain" description="HTTM-like" evidence="6">
    <location>
        <begin position="1"/>
        <end position="221"/>
    </location>
</feature>
<dbReference type="RefSeq" id="WP_193179185.1">
    <property type="nucleotide sequence ID" value="NZ_JACVXA010000004.1"/>
</dbReference>
<evidence type="ECO:0000259" key="6">
    <source>
        <dbReference type="SMART" id="SM00752"/>
    </source>
</evidence>
<organism evidence="7 8">
    <name type="scientific">Mangrovicoccus algicola</name>
    <dbReference type="NCBI Taxonomy" id="2771008"/>
    <lineage>
        <taxon>Bacteria</taxon>
        <taxon>Pseudomonadati</taxon>
        <taxon>Pseudomonadota</taxon>
        <taxon>Alphaproteobacteria</taxon>
        <taxon>Rhodobacterales</taxon>
        <taxon>Paracoccaceae</taxon>
        <taxon>Mangrovicoccus</taxon>
    </lineage>
</organism>
<dbReference type="AlphaFoldDB" id="A0A8J6YPH8"/>
<dbReference type="Proteomes" id="UP000609121">
    <property type="component" value="Unassembled WGS sequence"/>
</dbReference>
<dbReference type="SMART" id="SM00752">
    <property type="entry name" value="HTTM"/>
    <property type="match status" value="1"/>
</dbReference>
<comment type="subcellular location">
    <subcellularLocation>
        <location evidence="1">Endomembrane system</location>
        <topology evidence="1">Multi-pass membrane protein</topology>
    </subcellularLocation>
</comment>
<keyword evidence="4 5" id="KW-0472">Membrane</keyword>
<gene>
    <name evidence="7" type="ORF">ICN82_02165</name>
</gene>
<protein>
    <submittedName>
        <fullName evidence="7">HTTM domain-containing protein</fullName>
    </submittedName>
</protein>
<name>A0A8J6YPH8_9RHOB</name>
<evidence type="ECO:0000256" key="1">
    <source>
        <dbReference type="ARBA" id="ARBA00004127"/>
    </source>
</evidence>
<dbReference type="EMBL" id="JACVXA010000004">
    <property type="protein sequence ID" value="MBE3637008.1"/>
    <property type="molecule type" value="Genomic_DNA"/>
</dbReference>
<evidence type="ECO:0000256" key="2">
    <source>
        <dbReference type="ARBA" id="ARBA00022692"/>
    </source>
</evidence>
<evidence type="ECO:0000256" key="3">
    <source>
        <dbReference type="ARBA" id="ARBA00022989"/>
    </source>
</evidence>
<feature type="transmembrane region" description="Helical" evidence="5">
    <location>
        <begin position="39"/>
        <end position="68"/>
    </location>
</feature>
<dbReference type="Pfam" id="PF05090">
    <property type="entry name" value="HTTM"/>
    <property type="match status" value="1"/>
</dbReference>
<dbReference type="InterPro" id="IPR011020">
    <property type="entry name" value="HTTM-like"/>
</dbReference>
<proteinExistence type="predicted"/>
<reference evidence="7" key="1">
    <citation type="submission" date="2020-09" db="EMBL/GenBank/DDBJ databases">
        <title>A novel bacterium of genus Mangrovicoccus, isolated from South China Sea.</title>
        <authorList>
            <person name="Huang H."/>
            <person name="Mo K."/>
            <person name="Hu Y."/>
        </authorList>
    </citation>
    <scope>NUCLEOTIDE SEQUENCE</scope>
    <source>
        <strain evidence="7">HB182678</strain>
    </source>
</reference>
<feature type="transmembrane region" description="Helical" evidence="5">
    <location>
        <begin position="80"/>
        <end position="99"/>
    </location>
</feature>
<evidence type="ECO:0000313" key="8">
    <source>
        <dbReference type="Proteomes" id="UP000609121"/>
    </source>
</evidence>
<accession>A0A8J6YPH8</accession>
<dbReference type="InterPro" id="IPR053934">
    <property type="entry name" value="HTTM_dom"/>
</dbReference>
<keyword evidence="2 5" id="KW-0812">Transmembrane</keyword>
<evidence type="ECO:0000313" key="7">
    <source>
        <dbReference type="EMBL" id="MBE3637008.1"/>
    </source>
</evidence>